<protein>
    <submittedName>
        <fullName evidence="2">Uncharacterized protein</fullName>
    </submittedName>
</protein>
<gene>
    <name evidence="2" type="ORF">CDAR_541421</name>
</gene>
<dbReference type="EMBL" id="BPLQ01013725">
    <property type="protein sequence ID" value="GIY74271.1"/>
    <property type="molecule type" value="Genomic_DNA"/>
</dbReference>
<organism evidence="2 3">
    <name type="scientific">Caerostris darwini</name>
    <dbReference type="NCBI Taxonomy" id="1538125"/>
    <lineage>
        <taxon>Eukaryota</taxon>
        <taxon>Metazoa</taxon>
        <taxon>Ecdysozoa</taxon>
        <taxon>Arthropoda</taxon>
        <taxon>Chelicerata</taxon>
        <taxon>Arachnida</taxon>
        <taxon>Araneae</taxon>
        <taxon>Araneomorphae</taxon>
        <taxon>Entelegynae</taxon>
        <taxon>Araneoidea</taxon>
        <taxon>Araneidae</taxon>
        <taxon>Caerostris</taxon>
    </lineage>
</organism>
<proteinExistence type="predicted"/>
<keyword evidence="3" id="KW-1185">Reference proteome</keyword>
<evidence type="ECO:0000256" key="1">
    <source>
        <dbReference type="SAM" id="MobiDB-lite"/>
    </source>
</evidence>
<accession>A0AAV4VUW5</accession>
<reference evidence="2 3" key="1">
    <citation type="submission" date="2021-06" db="EMBL/GenBank/DDBJ databases">
        <title>Caerostris darwini draft genome.</title>
        <authorList>
            <person name="Kono N."/>
            <person name="Arakawa K."/>
        </authorList>
    </citation>
    <scope>NUCLEOTIDE SEQUENCE [LARGE SCALE GENOMIC DNA]</scope>
</reference>
<evidence type="ECO:0000313" key="2">
    <source>
        <dbReference type="EMBL" id="GIY74271.1"/>
    </source>
</evidence>
<sequence length="128" mass="14328">MDRHLPGRIRSSTGEKSIQHPFSRDIPRDGEFAYIYLIIPSFFLSQEPLTQRFIFSKTPAVLSIEITPKSGKAIKTIFFHRLILLNSSSAKTAPTLEWINIFPDESDPQLGKSQFTVPPAATPTPSAK</sequence>
<name>A0AAV4VUW5_9ARAC</name>
<feature type="region of interest" description="Disordered" evidence="1">
    <location>
        <begin position="1"/>
        <end position="22"/>
    </location>
</feature>
<dbReference type="AlphaFoldDB" id="A0AAV4VUW5"/>
<comment type="caution">
    <text evidence="2">The sequence shown here is derived from an EMBL/GenBank/DDBJ whole genome shotgun (WGS) entry which is preliminary data.</text>
</comment>
<dbReference type="Proteomes" id="UP001054837">
    <property type="component" value="Unassembled WGS sequence"/>
</dbReference>
<evidence type="ECO:0000313" key="3">
    <source>
        <dbReference type="Proteomes" id="UP001054837"/>
    </source>
</evidence>